<keyword evidence="2" id="KW-1185">Reference proteome</keyword>
<dbReference type="Proteomes" id="UP000182944">
    <property type="component" value="Unassembled WGS sequence"/>
</dbReference>
<dbReference type="STRING" id="1545044.SAMN05444276_104107"/>
<organism evidence="1 2">
    <name type="scientific">Paracoccus sanguinis</name>
    <dbReference type="NCBI Taxonomy" id="1545044"/>
    <lineage>
        <taxon>Bacteria</taxon>
        <taxon>Pseudomonadati</taxon>
        <taxon>Pseudomonadota</taxon>
        <taxon>Alphaproteobacteria</taxon>
        <taxon>Rhodobacterales</taxon>
        <taxon>Paracoccaceae</taxon>
        <taxon>Paracoccus</taxon>
    </lineage>
</organism>
<sequence>MSDRNVEIVELDRRLSNDPDGTELRRLTERLSVGKGRVVQELGRGVSTDEYARLSLLAQAYDAGIDALPKLWASINEDHHNPL</sequence>
<evidence type="ECO:0000313" key="2">
    <source>
        <dbReference type="Proteomes" id="UP000182944"/>
    </source>
</evidence>
<dbReference type="InterPro" id="IPR012671">
    <property type="entry name" value="T3SS_PscE/YscE"/>
</dbReference>
<name>A0A1H3AM92_9RHOB</name>
<evidence type="ECO:0000313" key="1">
    <source>
        <dbReference type="EMBL" id="SDX29959.1"/>
    </source>
</evidence>
<reference evidence="2" key="1">
    <citation type="submission" date="2016-10" db="EMBL/GenBank/DDBJ databases">
        <authorList>
            <person name="Varghese N."/>
            <person name="Submissions S."/>
        </authorList>
    </citation>
    <scope>NUCLEOTIDE SEQUENCE [LARGE SCALE GENOMIC DNA]</scope>
    <source>
        <strain evidence="2">DSM 29303</strain>
    </source>
</reference>
<dbReference type="Pfam" id="PF08988">
    <property type="entry name" value="T3SS_needle_E"/>
    <property type="match status" value="1"/>
</dbReference>
<accession>A0A1H3AM92</accession>
<dbReference type="EMBL" id="FNNA01000004">
    <property type="protein sequence ID" value="SDX29959.1"/>
    <property type="molecule type" value="Genomic_DNA"/>
</dbReference>
<proteinExistence type="predicted"/>
<gene>
    <name evidence="1" type="ORF">SAMN05444276_104107</name>
</gene>
<protein>
    <submittedName>
        <fullName evidence="1">Type III secretion system, E component of needle</fullName>
    </submittedName>
</protein>
<dbReference type="AlphaFoldDB" id="A0A1H3AM92"/>
<dbReference type="Gene3D" id="1.20.5.420">
    <property type="entry name" value="Immunoglobulin FC, subunit C"/>
    <property type="match status" value="1"/>
</dbReference>